<dbReference type="PANTHER" id="PTHR33572:SF3">
    <property type="entry name" value="VELVET COMPLEX SUBUNIT B"/>
    <property type="match status" value="1"/>
</dbReference>
<keyword evidence="8" id="KW-1185">Reference proteome</keyword>
<proteinExistence type="predicted"/>
<dbReference type="OrthoDB" id="5599552at2759"/>
<keyword evidence="2" id="KW-0805">Transcription regulation</keyword>
<comment type="subcellular location">
    <subcellularLocation>
        <location evidence="1">Nucleus</location>
    </subcellularLocation>
</comment>
<evidence type="ECO:0000256" key="4">
    <source>
        <dbReference type="ARBA" id="ARBA00023242"/>
    </source>
</evidence>
<dbReference type="PROSITE" id="PS51821">
    <property type="entry name" value="VELVET"/>
    <property type="match status" value="1"/>
</dbReference>
<sequence length="261" mass="28578">MAHHSPSGRLAAGMASGGDSTMNIPPDQGVGSIASLIQQQRPQYSDYRFELRVVQQPQRARMCGFGDKVDPSTLDISFFVVHADLWAADQSSQQNLVLHPSVSGTGGGRASSEELKGAGILSNQDSLDGPPTYRLTKSSSPKMVEIRNLIGSPSTSACKLYDTENNLGVYFIFQDLSIRTEGNFTLRFSFMDLGTADNQLNVGQDYVRHFTFSDVFTVYSAKKFPGMIESTPLSKCFVKQGIKISVRKESSRAKQSSDQEK</sequence>
<dbReference type="InterPro" id="IPR037525">
    <property type="entry name" value="Velvet_dom"/>
</dbReference>
<dbReference type="AlphaFoldDB" id="A0A9W8AU34"/>
<evidence type="ECO:0000256" key="2">
    <source>
        <dbReference type="ARBA" id="ARBA00023015"/>
    </source>
</evidence>
<evidence type="ECO:0000313" key="7">
    <source>
        <dbReference type="EMBL" id="KAJ1968457.1"/>
    </source>
</evidence>
<feature type="domain" description="Velvet" evidence="6">
    <location>
        <begin position="44"/>
        <end position="247"/>
    </location>
</feature>
<name>A0A9W8AU34_9FUNG</name>
<keyword evidence="3" id="KW-0804">Transcription</keyword>
<dbReference type="GO" id="GO:0005634">
    <property type="term" value="C:nucleus"/>
    <property type="evidence" value="ECO:0007669"/>
    <property type="project" value="UniProtKB-SubCell"/>
</dbReference>
<comment type="caution">
    <text evidence="7">The sequence shown here is derived from an EMBL/GenBank/DDBJ whole genome shotgun (WGS) entry which is preliminary data.</text>
</comment>
<dbReference type="Gene3D" id="2.60.40.3960">
    <property type="entry name" value="Velvet domain"/>
    <property type="match status" value="1"/>
</dbReference>
<accession>A0A9W8AU34</accession>
<keyword evidence="4" id="KW-0539">Nucleus</keyword>
<organism evidence="7 8">
    <name type="scientific">Dispira parvispora</name>
    <dbReference type="NCBI Taxonomy" id="1520584"/>
    <lineage>
        <taxon>Eukaryota</taxon>
        <taxon>Fungi</taxon>
        <taxon>Fungi incertae sedis</taxon>
        <taxon>Zoopagomycota</taxon>
        <taxon>Kickxellomycotina</taxon>
        <taxon>Dimargaritomycetes</taxon>
        <taxon>Dimargaritales</taxon>
        <taxon>Dimargaritaceae</taxon>
        <taxon>Dispira</taxon>
    </lineage>
</organism>
<dbReference type="Proteomes" id="UP001150925">
    <property type="component" value="Unassembled WGS sequence"/>
</dbReference>
<dbReference type="InterPro" id="IPR038491">
    <property type="entry name" value="Velvet_dom_sf"/>
</dbReference>
<dbReference type="EMBL" id="JANBPY010000181">
    <property type="protein sequence ID" value="KAJ1968457.1"/>
    <property type="molecule type" value="Genomic_DNA"/>
</dbReference>
<evidence type="ECO:0000256" key="5">
    <source>
        <dbReference type="SAM" id="MobiDB-lite"/>
    </source>
</evidence>
<dbReference type="Pfam" id="PF11754">
    <property type="entry name" value="Velvet"/>
    <property type="match status" value="1"/>
</dbReference>
<evidence type="ECO:0000256" key="1">
    <source>
        <dbReference type="ARBA" id="ARBA00004123"/>
    </source>
</evidence>
<feature type="region of interest" description="Disordered" evidence="5">
    <location>
        <begin position="1"/>
        <end position="21"/>
    </location>
</feature>
<dbReference type="PANTHER" id="PTHR33572">
    <property type="entry name" value="SPORE DEVELOPMENT REGULATOR VOSA"/>
    <property type="match status" value="1"/>
</dbReference>
<reference evidence="7" key="1">
    <citation type="submission" date="2022-07" db="EMBL/GenBank/DDBJ databases">
        <title>Phylogenomic reconstructions and comparative analyses of Kickxellomycotina fungi.</title>
        <authorList>
            <person name="Reynolds N.K."/>
            <person name="Stajich J.E."/>
            <person name="Barry K."/>
            <person name="Grigoriev I.V."/>
            <person name="Crous P."/>
            <person name="Smith M.E."/>
        </authorList>
    </citation>
    <scope>NUCLEOTIDE SEQUENCE</scope>
    <source>
        <strain evidence="7">RSA 1196</strain>
    </source>
</reference>
<evidence type="ECO:0000259" key="6">
    <source>
        <dbReference type="PROSITE" id="PS51821"/>
    </source>
</evidence>
<evidence type="ECO:0000256" key="3">
    <source>
        <dbReference type="ARBA" id="ARBA00023163"/>
    </source>
</evidence>
<protein>
    <recommendedName>
        <fullName evidence="6">Velvet domain-containing protein</fullName>
    </recommendedName>
</protein>
<evidence type="ECO:0000313" key="8">
    <source>
        <dbReference type="Proteomes" id="UP001150925"/>
    </source>
</evidence>
<gene>
    <name evidence="7" type="ORF">IWQ62_001233</name>
</gene>
<dbReference type="InterPro" id="IPR021740">
    <property type="entry name" value="Velvet"/>
</dbReference>